<reference evidence="4" key="2">
    <citation type="submission" date="2023-11" db="UniProtKB">
        <authorList>
            <consortium name="WormBaseParasite"/>
        </authorList>
    </citation>
    <scope>IDENTIFICATION</scope>
</reference>
<dbReference type="InterPro" id="IPR035969">
    <property type="entry name" value="Rab-GAP_TBC_sf"/>
</dbReference>
<reference evidence="3" key="1">
    <citation type="submission" date="2022-06" db="EMBL/GenBank/DDBJ databases">
        <authorList>
            <person name="Berger JAMES D."/>
            <person name="Berger JAMES D."/>
        </authorList>
    </citation>
    <scope>NUCLEOTIDE SEQUENCE [LARGE SCALE GENOMIC DNA]</scope>
</reference>
<dbReference type="PANTHER" id="PTHR47219:SF4">
    <property type="entry name" value="TBC1 DOMAIN FAMILY MEMBER 10A"/>
    <property type="match status" value="1"/>
</dbReference>
<dbReference type="FunFam" id="1.10.472.80:FF:000008">
    <property type="entry name" value="TBC1 domain family member 10A"/>
    <property type="match status" value="1"/>
</dbReference>
<dbReference type="InterPro" id="IPR050302">
    <property type="entry name" value="Rab_GAP_TBC_domain"/>
</dbReference>
<keyword evidence="1" id="KW-0343">GTPase activation</keyword>
<dbReference type="Gene3D" id="1.10.8.270">
    <property type="entry name" value="putative rabgap domain of human tbc1 domain family member 14 like domains"/>
    <property type="match status" value="1"/>
</dbReference>
<dbReference type="FunFam" id="1.10.10.750:FF:000001">
    <property type="entry name" value="TBC1 domain family member 10A"/>
    <property type="match status" value="1"/>
</dbReference>
<dbReference type="Gene3D" id="1.10.472.80">
    <property type="entry name" value="Ypt/Rab-GAP domain of gyp1p, domain 3"/>
    <property type="match status" value="1"/>
</dbReference>
<keyword evidence="3" id="KW-1185">Reference proteome</keyword>
<feature type="domain" description="Rab-GAP TBC" evidence="2">
    <location>
        <begin position="71"/>
        <end position="259"/>
    </location>
</feature>
<dbReference type="FunFam" id="1.10.8.270:FF:000007">
    <property type="entry name" value="TBC1 domain family member 10A"/>
    <property type="match status" value="1"/>
</dbReference>
<evidence type="ECO:0000259" key="2">
    <source>
        <dbReference type="PROSITE" id="PS50086"/>
    </source>
</evidence>
<dbReference type="SUPFAM" id="SSF47923">
    <property type="entry name" value="Ypt/Rab-GAP domain of gyp1p"/>
    <property type="match status" value="2"/>
</dbReference>
<protein>
    <recommendedName>
        <fullName evidence="2">Rab-GAP TBC domain-containing protein</fullName>
    </recommendedName>
</protein>
<dbReference type="SMART" id="SM00164">
    <property type="entry name" value="TBC"/>
    <property type="match status" value="1"/>
</dbReference>
<evidence type="ECO:0000313" key="3">
    <source>
        <dbReference type="Proteomes" id="UP000050795"/>
    </source>
</evidence>
<evidence type="ECO:0000256" key="1">
    <source>
        <dbReference type="ARBA" id="ARBA00022468"/>
    </source>
</evidence>
<dbReference type="InterPro" id="IPR000195">
    <property type="entry name" value="Rab-GAP-TBC_dom"/>
</dbReference>
<organism evidence="3 4">
    <name type="scientific">Trichobilharzia regenti</name>
    <name type="common">Nasal bird schistosome</name>
    <dbReference type="NCBI Taxonomy" id="157069"/>
    <lineage>
        <taxon>Eukaryota</taxon>
        <taxon>Metazoa</taxon>
        <taxon>Spiralia</taxon>
        <taxon>Lophotrochozoa</taxon>
        <taxon>Platyhelminthes</taxon>
        <taxon>Trematoda</taxon>
        <taxon>Digenea</taxon>
        <taxon>Strigeidida</taxon>
        <taxon>Schistosomatoidea</taxon>
        <taxon>Schistosomatidae</taxon>
        <taxon>Trichobilharzia</taxon>
    </lineage>
</organism>
<name>A0AA85JNQ5_TRIRE</name>
<sequence>MEASPKDNDDVIDRYGFFGGVQFCEPDSSKLSDESLKKIRLKEIKWQTMLTEWDKWMSFKANKVRNRCRKGIPPAIRPRAWQYLCGSYHLFNQEYGKYQRLLEMPGDPKIISQIKLDIDRQLSNHVMFGSDNTNGKESLYNVLKAYSQMHPEIGYCQAHAPIAAALLIHIPEEQAFWTFVCLCDRYMVDYFKSGLERVKIELNMLFALVKKYQPEIHKHMVKCKTEPLYFAVDWFMCLYTRNLPWSTVLRIWDMFFFEGVKVIFRIALTIFELLLGDSQSRDRLNSFDKLMECLRKLPQNIVSEEVLIKHSLRYTFITKQELIKLYKTQLKCMELSTS</sequence>
<proteinExistence type="predicted"/>
<dbReference type="GO" id="GO:0005096">
    <property type="term" value="F:GTPase activator activity"/>
    <property type="evidence" value="ECO:0007669"/>
    <property type="project" value="UniProtKB-KW"/>
</dbReference>
<dbReference type="PANTHER" id="PTHR47219">
    <property type="entry name" value="RAB GTPASE-ACTIVATING PROTEIN 1-LIKE"/>
    <property type="match status" value="1"/>
</dbReference>
<dbReference type="GO" id="GO:0005886">
    <property type="term" value="C:plasma membrane"/>
    <property type="evidence" value="ECO:0007669"/>
    <property type="project" value="UniProtKB-ARBA"/>
</dbReference>
<dbReference type="GO" id="GO:0031267">
    <property type="term" value="F:small GTPase binding"/>
    <property type="evidence" value="ECO:0007669"/>
    <property type="project" value="TreeGrafter"/>
</dbReference>
<dbReference type="PROSITE" id="PS50086">
    <property type="entry name" value="TBC_RABGAP"/>
    <property type="match status" value="1"/>
</dbReference>
<dbReference type="Proteomes" id="UP000050795">
    <property type="component" value="Unassembled WGS sequence"/>
</dbReference>
<evidence type="ECO:0000313" key="4">
    <source>
        <dbReference type="WBParaSite" id="TREG1_37090.1"/>
    </source>
</evidence>
<dbReference type="WBParaSite" id="TREG1_37090.1">
    <property type="protein sequence ID" value="TREG1_37090.1"/>
    <property type="gene ID" value="TREG1_37090"/>
</dbReference>
<accession>A0AA85JNQ5</accession>
<dbReference type="AlphaFoldDB" id="A0AA85JNQ5"/>
<dbReference type="Pfam" id="PF00566">
    <property type="entry name" value="RabGAP-TBC"/>
    <property type="match status" value="1"/>
</dbReference>
<dbReference type="Gene3D" id="1.10.10.750">
    <property type="entry name" value="Ypt/Rab-GAP domain of gyp1p, domain 1"/>
    <property type="match status" value="1"/>
</dbReference>